<comment type="caution">
    <text evidence="1">The sequence shown here is derived from an EMBL/GenBank/DDBJ whole genome shotgun (WGS) entry which is preliminary data.</text>
</comment>
<dbReference type="Proteomes" id="UP000807306">
    <property type="component" value="Unassembled WGS sequence"/>
</dbReference>
<evidence type="ECO:0000313" key="1">
    <source>
        <dbReference type="EMBL" id="KAF9527125.1"/>
    </source>
</evidence>
<sequence>MEVTSQWQPHLPPPSFDAEEAQEIQGALETLTRVIHVLNIPDAKFTSYATAINALSEQHLALSRSLVRLRTVENDLKEHLFILQAELRLINHWNQVLVPGSSESLLEAPSTLERRRDAMLKKAKEYHRELEALAARQPLNIPVSLGQLLLQKESNVSKEKEMKEKRARLQAFHGLPPNLELARHELRMARQKQTELIQLRERLLRKMAEAVE</sequence>
<name>A0A9P6EDR7_9AGAR</name>
<dbReference type="AlphaFoldDB" id="A0A9P6EDR7"/>
<dbReference type="OrthoDB" id="5372507at2759"/>
<proteinExistence type="predicted"/>
<organism evidence="1 2">
    <name type="scientific">Crepidotus variabilis</name>
    <dbReference type="NCBI Taxonomy" id="179855"/>
    <lineage>
        <taxon>Eukaryota</taxon>
        <taxon>Fungi</taxon>
        <taxon>Dikarya</taxon>
        <taxon>Basidiomycota</taxon>
        <taxon>Agaricomycotina</taxon>
        <taxon>Agaricomycetes</taxon>
        <taxon>Agaricomycetidae</taxon>
        <taxon>Agaricales</taxon>
        <taxon>Agaricineae</taxon>
        <taxon>Crepidotaceae</taxon>
        <taxon>Crepidotus</taxon>
    </lineage>
</organism>
<evidence type="ECO:0000313" key="2">
    <source>
        <dbReference type="Proteomes" id="UP000807306"/>
    </source>
</evidence>
<protein>
    <submittedName>
        <fullName evidence="1">Uncharacterized protein</fullName>
    </submittedName>
</protein>
<gene>
    <name evidence="1" type="ORF">CPB83DRAFT_907928</name>
</gene>
<keyword evidence="2" id="KW-1185">Reference proteome</keyword>
<accession>A0A9P6EDR7</accession>
<dbReference type="EMBL" id="MU157864">
    <property type="protein sequence ID" value="KAF9527125.1"/>
    <property type="molecule type" value="Genomic_DNA"/>
</dbReference>
<reference evidence="1" key="1">
    <citation type="submission" date="2020-11" db="EMBL/GenBank/DDBJ databases">
        <authorList>
            <consortium name="DOE Joint Genome Institute"/>
            <person name="Ahrendt S."/>
            <person name="Riley R."/>
            <person name="Andreopoulos W."/>
            <person name="Labutti K."/>
            <person name="Pangilinan J."/>
            <person name="Ruiz-Duenas F.J."/>
            <person name="Barrasa J.M."/>
            <person name="Sanchez-Garcia M."/>
            <person name="Camarero S."/>
            <person name="Miyauchi S."/>
            <person name="Serrano A."/>
            <person name="Linde D."/>
            <person name="Babiker R."/>
            <person name="Drula E."/>
            <person name="Ayuso-Fernandez I."/>
            <person name="Pacheco R."/>
            <person name="Padilla G."/>
            <person name="Ferreira P."/>
            <person name="Barriuso J."/>
            <person name="Kellner H."/>
            <person name="Castanera R."/>
            <person name="Alfaro M."/>
            <person name="Ramirez L."/>
            <person name="Pisabarro A.G."/>
            <person name="Kuo A."/>
            <person name="Tritt A."/>
            <person name="Lipzen A."/>
            <person name="He G."/>
            <person name="Yan M."/>
            <person name="Ng V."/>
            <person name="Cullen D."/>
            <person name="Martin F."/>
            <person name="Rosso M.-N."/>
            <person name="Henrissat B."/>
            <person name="Hibbett D."/>
            <person name="Martinez A.T."/>
            <person name="Grigoriev I.V."/>
        </authorList>
    </citation>
    <scope>NUCLEOTIDE SEQUENCE</scope>
    <source>
        <strain evidence="1">CBS 506.95</strain>
    </source>
</reference>